<dbReference type="SMART" id="SM00091">
    <property type="entry name" value="PAS"/>
    <property type="match status" value="1"/>
</dbReference>
<dbReference type="Gene3D" id="3.30.450.20">
    <property type="entry name" value="PAS domain"/>
    <property type="match status" value="1"/>
</dbReference>
<dbReference type="InterPro" id="IPR000014">
    <property type="entry name" value="PAS"/>
</dbReference>
<dbReference type="STRING" id="1577474.GA0111570_104132"/>
<proteinExistence type="predicted"/>
<dbReference type="EMBL" id="FMYF01000004">
    <property type="protein sequence ID" value="SDB83384.1"/>
    <property type="molecule type" value="Genomic_DNA"/>
</dbReference>
<dbReference type="CDD" id="cd00130">
    <property type="entry name" value="PAS"/>
    <property type="match status" value="1"/>
</dbReference>
<dbReference type="GO" id="GO:0006355">
    <property type="term" value="P:regulation of DNA-templated transcription"/>
    <property type="evidence" value="ECO:0007669"/>
    <property type="project" value="InterPro"/>
</dbReference>
<evidence type="ECO:0000259" key="1">
    <source>
        <dbReference type="PROSITE" id="PS50112"/>
    </source>
</evidence>
<feature type="domain" description="PAS" evidence="1">
    <location>
        <begin position="23"/>
        <end position="93"/>
    </location>
</feature>
<sequence>MINTLQPELSDERTSMTVEQATDPALAAAALDQAGDAIIAIDHAGTITLWNQKCTELFGFTAEQAIGEPVEIIIPENLRTAHEHGFGAAMESGHLASDGRARRTKGITADGGKVYVTMTFAVINDAEGTAIGAVAVAREYVKES</sequence>
<evidence type="ECO:0000313" key="3">
    <source>
        <dbReference type="Proteomes" id="UP000199086"/>
    </source>
</evidence>
<dbReference type="NCBIfam" id="TIGR00229">
    <property type="entry name" value="sensory_box"/>
    <property type="match status" value="1"/>
</dbReference>
<dbReference type="InterPro" id="IPR035965">
    <property type="entry name" value="PAS-like_dom_sf"/>
</dbReference>
<organism evidence="2 3">
    <name type="scientific">Raineyella antarctica</name>
    <dbReference type="NCBI Taxonomy" id="1577474"/>
    <lineage>
        <taxon>Bacteria</taxon>
        <taxon>Bacillati</taxon>
        <taxon>Actinomycetota</taxon>
        <taxon>Actinomycetes</taxon>
        <taxon>Propionibacteriales</taxon>
        <taxon>Propionibacteriaceae</taxon>
        <taxon>Raineyella</taxon>
    </lineage>
</organism>
<reference evidence="2 3" key="1">
    <citation type="submission" date="2016-06" db="EMBL/GenBank/DDBJ databases">
        <authorList>
            <person name="Olsen C.W."/>
            <person name="Carey S."/>
            <person name="Hinshaw L."/>
            <person name="Karasin A.I."/>
        </authorList>
    </citation>
    <scope>NUCLEOTIDE SEQUENCE [LARGE SCALE GENOMIC DNA]</scope>
    <source>
        <strain evidence="2 3">LZ-22</strain>
    </source>
</reference>
<gene>
    <name evidence="2" type="ORF">GA0111570_104132</name>
</gene>
<dbReference type="PROSITE" id="PS50112">
    <property type="entry name" value="PAS"/>
    <property type="match status" value="1"/>
</dbReference>
<evidence type="ECO:0000313" key="2">
    <source>
        <dbReference type="EMBL" id="SDB83384.1"/>
    </source>
</evidence>
<dbReference type="AlphaFoldDB" id="A0A1G6GN75"/>
<dbReference type="SUPFAM" id="SSF55785">
    <property type="entry name" value="PYP-like sensor domain (PAS domain)"/>
    <property type="match status" value="1"/>
</dbReference>
<dbReference type="InterPro" id="IPR013767">
    <property type="entry name" value="PAS_fold"/>
</dbReference>
<dbReference type="Proteomes" id="UP000199086">
    <property type="component" value="Unassembled WGS sequence"/>
</dbReference>
<protein>
    <submittedName>
        <fullName evidence="2">PAS domain S-box-containing protein</fullName>
    </submittedName>
</protein>
<name>A0A1G6GN75_9ACTN</name>
<keyword evidence="3" id="KW-1185">Reference proteome</keyword>
<dbReference type="Pfam" id="PF00989">
    <property type="entry name" value="PAS"/>
    <property type="match status" value="1"/>
</dbReference>
<accession>A0A1G6GN75</accession>